<gene>
    <name evidence="11" type="primary">fbp</name>
    <name evidence="11" type="synonym">glpx</name>
    <name evidence="11" type="ordered locus">MLP_22200</name>
</gene>
<comment type="pathway">
    <text evidence="2">Carbohydrate biosynthesis; gluconeogenesis.</text>
</comment>
<keyword evidence="4 9" id="KW-0479">Metal-binding</keyword>
<keyword evidence="12" id="KW-1185">Reference proteome</keyword>
<evidence type="ECO:0000313" key="12">
    <source>
        <dbReference type="Proteomes" id="UP000007947"/>
    </source>
</evidence>
<feature type="binding site" evidence="9">
    <location>
        <position position="98"/>
    </location>
    <ligand>
        <name>Mn(2+)</name>
        <dbReference type="ChEBI" id="CHEBI:29035"/>
        <label>2</label>
    </ligand>
</feature>
<dbReference type="Gene3D" id="3.40.190.90">
    <property type="match status" value="1"/>
</dbReference>
<dbReference type="GO" id="GO:0005829">
    <property type="term" value="C:cytosol"/>
    <property type="evidence" value="ECO:0007669"/>
    <property type="project" value="TreeGrafter"/>
</dbReference>
<dbReference type="CDD" id="cd01516">
    <property type="entry name" value="FBPase_glpX"/>
    <property type="match status" value="1"/>
</dbReference>
<dbReference type="GO" id="GO:0046872">
    <property type="term" value="F:metal ion binding"/>
    <property type="evidence" value="ECO:0007669"/>
    <property type="project" value="UniProtKB-KW"/>
</dbReference>
<feature type="binding site" evidence="10">
    <location>
        <position position="221"/>
    </location>
    <ligand>
        <name>substrate</name>
    </ligand>
</feature>
<name>F5XEL8_MICPN</name>
<dbReference type="KEGG" id="mph:MLP_22200"/>
<comment type="catalytic activity">
    <reaction evidence="1">
        <text>beta-D-fructose 1,6-bisphosphate + H2O = beta-D-fructose 6-phosphate + phosphate</text>
        <dbReference type="Rhea" id="RHEA:11064"/>
        <dbReference type="ChEBI" id="CHEBI:15377"/>
        <dbReference type="ChEBI" id="CHEBI:32966"/>
        <dbReference type="ChEBI" id="CHEBI:43474"/>
        <dbReference type="ChEBI" id="CHEBI:57634"/>
        <dbReference type="EC" id="3.1.3.11"/>
    </reaction>
</comment>
<reference evidence="11 12" key="1">
    <citation type="submission" date="2011-05" db="EMBL/GenBank/DDBJ databases">
        <title>Whole genome sequence of Microlunatus phosphovorus NM-1.</title>
        <authorList>
            <person name="Hosoyama A."/>
            <person name="Sasaki K."/>
            <person name="Harada T."/>
            <person name="Igarashi R."/>
            <person name="Kawakoshi A."/>
            <person name="Sasagawa M."/>
            <person name="Fukada J."/>
            <person name="Nakamura S."/>
            <person name="Katano Y."/>
            <person name="Hanada S."/>
            <person name="Kamagata Y."/>
            <person name="Nakamura N."/>
            <person name="Yamazaki S."/>
            <person name="Fujita N."/>
        </authorList>
    </citation>
    <scope>NUCLEOTIDE SEQUENCE [LARGE SCALE GENOMIC DNA]</scope>
    <source>
        <strain evidence="12">ATCC 700054 / DSM 10555 / JCM 9379 / NBRC 101784 / NCIMB 13414 / VKM Ac-1990 / NM-1</strain>
    </source>
</reference>
<comment type="similarity">
    <text evidence="3 8">Belongs to the FBPase class 2 family.</text>
</comment>
<feature type="binding site" evidence="10">
    <location>
        <begin position="98"/>
        <end position="100"/>
    </location>
    <ligand>
        <name>substrate</name>
    </ligand>
</feature>
<dbReference type="GO" id="GO:0042132">
    <property type="term" value="F:fructose 1,6-bisphosphate 1-phosphatase activity"/>
    <property type="evidence" value="ECO:0007669"/>
    <property type="project" value="UniProtKB-EC"/>
</dbReference>
<evidence type="ECO:0000256" key="10">
    <source>
        <dbReference type="PIRSR" id="PIRSR004532-2"/>
    </source>
</evidence>
<feature type="binding site" evidence="10">
    <location>
        <begin position="197"/>
        <end position="199"/>
    </location>
    <ligand>
        <name>substrate</name>
    </ligand>
</feature>
<dbReference type="InterPro" id="IPR004464">
    <property type="entry name" value="FBPase_class-2/SBPase"/>
</dbReference>
<evidence type="ECO:0000256" key="3">
    <source>
        <dbReference type="ARBA" id="ARBA00008989"/>
    </source>
</evidence>
<sequence>MSEVTRVTPDPDRNLALELVRATEAAAINCSRLMGFGDKNAVDGAAVDAMRPVLGSVRMNGVVVIGEGEKDEAPMLFNGERVGDGSGPEWDIAVDPVDGTTLTAKSLPDAVSVLGVSPRGTMFSPGPAVYMQKLVVPGYVADQVDLDAPLADTLARIAKTTDRSVSELTVAVLDRPRHEQLVAEIRQAGARIRFLLDGDVAGAIMAVTPGTGVDMLVGIGGTPEGVLGACALKCLGGELVGRLIARDETEKRAILDAGFDLDRVLTTEDLVAGDNVFFAATGVTDGALLKGVRFEARRIITHSLSMRSRSGTVRLIEGRHDPERSFLVNH</sequence>
<evidence type="ECO:0000256" key="5">
    <source>
        <dbReference type="ARBA" id="ARBA00022801"/>
    </source>
</evidence>
<evidence type="ECO:0000256" key="1">
    <source>
        <dbReference type="ARBA" id="ARBA00001273"/>
    </source>
</evidence>
<dbReference type="RefSeq" id="WP_013863106.1">
    <property type="nucleotide sequence ID" value="NC_015635.1"/>
</dbReference>
<dbReference type="STRING" id="1032480.MLP_22200"/>
<feature type="binding site" evidence="9">
    <location>
        <position position="43"/>
    </location>
    <ligand>
        <name>Mn(2+)</name>
        <dbReference type="ChEBI" id="CHEBI:29035"/>
        <label>1</label>
    </ligand>
</feature>
<dbReference type="PANTHER" id="PTHR30447">
    <property type="entry name" value="FRUCTOSE-1,6-BISPHOSPHATASE CLASS 2"/>
    <property type="match status" value="1"/>
</dbReference>
<accession>F5XEL8</accession>
<keyword evidence="5 11" id="KW-0378">Hydrolase</keyword>
<evidence type="ECO:0000256" key="8">
    <source>
        <dbReference type="PIRNR" id="PIRNR004532"/>
    </source>
</evidence>
<protein>
    <recommendedName>
        <fullName evidence="8">Fructose-1,6-bisphosphatase</fullName>
    </recommendedName>
</protein>
<dbReference type="GO" id="GO:0006094">
    <property type="term" value="P:gluconeogenesis"/>
    <property type="evidence" value="ECO:0007669"/>
    <property type="project" value="UniProtKB-UniPathway"/>
</dbReference>
<feature type="binding site" evidence="9">
    <location>
        <position position="224"/>
    </location>
    <ligand>
        <name>Mn(2+)</name>
        <dbReference type="ChEBI" id="CHEBI:29035"/>
        <label>2</label>
    </ligand>
</feature>
<dbReference type="eggNOG" id="COG1494">
    <property type="taxonomic scope" value="Bacteria"/>
</dbReference>
<dbReference type="OrthoDB" id="9779353at2"/>
<feature type="binding site" evidence="10">
    <location>
        <position position="130"/>
    </location>
    <ligand>
        <name>substrate</name>
    </ligand>
</feature>
<dbReference type="UniPathway" id="UPA00138"/>
<dbReference type="NCBIfam" id="TIGR00330">
    <property type="entry name" value="glpX"/>
    <property type="match status" value="1"/>
</dbReference>
<dbReference type="SUPFAM" id="SSF56655">
    <property type="entry name" value="Carbohydrate phosphatase"/>
    <property type="match status" value="1"/>
</dbReference>
<feature type="binding site" evidence="9">
    <location>
        <position position="67"/>
    </location>
    <ligand>
        <name>Mn(2+)</name>
        <dbReference type="ChEBI" id="CHEBI:29035"/>
        <label>1</label>
    </ligand>
</feature>
<comment type="cofactor">
    <cofactor evidence="9">
        <name>Mn(2+)</name>
        <dbReference type="ChEBI" id="CHEBI:29035"/>
    </cofactor>
</comment>
<dbReference type="Pfam" id="PF03320">
    <property type="entry name" value="FBPase_glpX"/>
    <property type="match status" value="1"/>
</dbReference>
<dbReference type="GO" id="GO:0006071">
    <property type="term" value="P:glycerol metabolic process"/>
    <property type="evidence" value="ECO:0007669"/>
    <property type="project" value="InterPro"/>
</dbReference>
<dbReference type="PANTHER" id="PTHR30447:SF0">
    <property type="entry name" value="FRUCTOSE-1,6-BISPHOSPHATASE 1 CLASS 2-RELATED"/>
    <property type="match status" value="1"/>
</dbReference>
<organism evidence="11 12">
    <name type="scientific">Microlunatus phosphovorus (strain ATCC 700054 / DSM 10555 / JCM 9379 / NBRC 101784 / NCIMB 13414 / VKM Ac-1990 / NM-1)</name>
    <dbReference type="NCBI Taxonomy" id="1032480"/>
    <lineage>
        <taxon>Bacteria</taxon>
        <taxon>Bacillati</taxon>
        <taxon>Actinomycetota</taxon>
        <taxon>Actinomycetes</taxon>
        <taxon>Propionibacteriales</taxon>
        <taxon>Propionibacteriaceae</taxon>
        <taxon>Microlunatus</taxon>
    </lineage>
</organism>
<dbReference type="EMBL" id="AP012204">
    <property type="protein sequence ID" value="BAK35234.1"/>
    <property type="molecule type" value="Genomic_DNA"/>
</dbReference>
<dbReference type="Gene3D" id="3.30.540.10">
    <property type="entry name" value="Fructose-1,6-Bisphosphatase, subunit A, domain 1"/>
    <property type="match status" value="1"/>
</dbReference>
<evidence type="ECO:0000256" key="9">
    <source>
        <dbReference type="PIRSR" id="PIRSR004532-1"/>
    </source>
</evidence>
<evidence type="ECO:0000256" key="2">
    <source>
        <dbReference type="ARBA" id="ARBA00004742"/>
    </source>
</evidence>
<feature type="binding site" evidence="10">
    <location>
        <begin position="175"/>
        <end position="177"/>
    </location>
    <ligand>
        <name>substrate</name>
    </ligand>
</feature>
<evidence type="ECO:0000256" key="4">
    <source>
        <dbReference type="ARBA" id="ARBA00022723"/>
    </source>
</evidence>
<evidence type="ECO:0000256" key="6">
    <source>
        <dbReference type="ARBA" id="ARBA00023211"/>
    </source>
</evidence>
<dbReference type="FunFam" id="3.40.190.90:FF:000001">
    <property type="entry name" value="Fructose-1,6-bisphosphatase"/>
    <property type="match status" value="1"/>
</dbReference>
<dbReference type="PIRSF" id="PIRSF004532">
    <property type="entry name" value="GlpX"/>
    <property type="match status" value="1"/>
</dbReference>
<proteinExistence type="inferred from homology"/>
<evidence type="ECO:0000256" key="7">
    <source>
        <dbReference type="ARBA" id="ARBA00023277"/>
    </source>
</evidence>
<dbReference type="AlphaFoldDB" id="F5XEL8"/>
<dbReference type="GO" id="GO:0030388">
    <property type="term" value="P:fructose 1,6-bisphosphate metabolic process"/>
    <property type="evidence" value="ECO:0007669"/>
    <property type="project" value="TreeGrafter"/>
</dbReference>
<feature type="binding site" evidence="9">
    <location>
        <position position="95"/>
    </location>
    <ligand>
        <name>Mn(2+)</name>
        <dbReference type="ChEBI" id="CHEBI:29035"/>
        <label>2</label>
    </ligand>
</feature>
<dbReference type="HOGENOM" id="CLU_054938_0_0_11"/>
<dbReference type="Proteomes" id="UP000007947">
    <property type="component" value="Chromosome"/>
</dbReference>
<keyword evidence="6 9" id="KW-0464">Manganese</keyword>
<evidence type="ECO:0000313" key="11">
    <source>
        <dbReference type="EMBL" id="BAK35234.1"/>
    </source>
</evidence>
<keyword evidence="7 8" id="KW-0119">Carbohydrate metabolism</keyword>